<comment type="caution">
    <text evidence="4">The sequence shown here is derived from an EMBL/GenBank/DDBJ whole genome shotgun (WGS) entry which is preliminary data.</text>
</comment>
<feature type="signal peptide" evidence="1">
    <location>
        <begin position="1"/>
        <end position="25"/>
    </location>
</feature>
<reference evidence="4" key="1">
    <citation type="submission" date="2020-11" db="EMBL/GenBank/DDBJ databases">
        <title>Enhanced detection system for hospital associated transmission using whole genome sequencing surveillance.</title>
        <authorList>
            <person name="Harrison L.H."/>
            <person name="Van Tyne D."/>
            <person name="Marsh J.W."/>
            <person name="Griffith M.P."/>
            <person name="Snyder D.J."/>
            <person name="Cooper V.S."/>
            <person name="Mustapha M."/>
        </authorList>
    </citation>
    <scope>NUCLEOTIDE SEQUENCE</scope>
    <source>
        <strain evidence="4">PR00070</strain>
    </source>
</reference>
<feature type="chain" id="PRO_5034219027" evidence="1">
    <location>
        <begin position="26"/>
        <end position="284"/>
    </location>
</feature>
<dbReference type="Proteomes" id="UP000612266">
    <property type="component" value="Unassembled WGS sequence"/>
</dbReference>
<accession>A0A8I1BME7</accession>
<sequence>MSTPKRLSALFIFSVMMLFSTSSMAAIFSYITESKLVGSKGADYTFIIQRWDPESPGTLNPCYGWKRCYITINHRHEADGSGGTATKRILSNAQNYRTMEELRQAVLAKLALPYGPNKAVHRGVDPSLLQECVGLFYQEESSGIAKSGRLLPGSSCGIAPPPVGACQIIDGSVNLDYGEINENELNNARRSKNINITCNKDMSVKVIATGMVSDRIPLRSDNSLYANLYLGTLNGGEYPGEDGAIIFVPKGRATSVSVSSVLRTNGRVEAGFFSGSGALILTLP</sequence>
<dbReference type="InterPro" id="IPR057009">
    <property type="entry name" value="MrpH_N"/>
</dbReference>
<evidence type="ECO:0000259" key="2">
    <source>
        <dbReference type="Pfam" id="PF24222"/>
    </source>
</evidence>
<gene>
    <name evidence="4" type="ORF">I4901_04495</name>
</gene>
<protein>
    <submittedName>
        <fullName evidence="4">Adhesin</fullName>
    </submittedName>
</protein>
<feature type="domain" description="Fimbrial adhesin MrpH N-terminal" evidence="2">
    <location>
        <begin position="25"/>
        <end position="164"/>
    </location>
</feature>
<feature type="domain" description="Fimbrial adhesin MrpH C-terminal" evidence="3">
    <location>
        <begin position="166"/>
        <end position="284"/>
    </location>
</feature>
<dbReference type="GO" id="GO:0007155">
    <property type="term" value="P:cell adhesion"/>
    <property type="evidence" value="ECO:0007669"/>
    <property type="project" value="InterPro"/>
</dbReference>
<evidence type="ECO:0000313" key="5">
    <source>
        <dbReference type="Proteomes" id="UP000612266"/>
    </source>
</evidence>
<dbReference type="Pfam" id="PF24222">
    <property type="entry name" value="MrpH_N"/>
    <property type="match status" value="1"/>
</dbReference>
<organism evidence="4 5">
    <name type="scientific">Proteus terrae subsp. cibarius</name>
    <dbReference type="NCBI Taxonomy" id="626774"/>
    <lineage>
        <taxon>Bacteria</taxon>
        <taxon>Pseudomonadati</taxon>
        <taxon>Pseudomonadota</taxon>
        <taxon>Gammaproteobacteria</taxon>
        <taxon>Enterobacterales</taxon>
        <taxon>Morganellaceae</taxon>
        <taxon>Proteus</taxon>
    </lineage>
</organism>
<evidence type="ECO:0000256" key="1">
    <source>
        <dbReference type="SAM" id="SignalP"/>
    </source>
</evidence>
<dbReference type="EMBL" id="JADSJR010000004">
    <property type="protein sequence ID" value="MBG2913623.1"/>
    <property type="molecule type" value="Genomic_DNA"/>
</dbReference>
<keyword evidence="1" id="KW-0732">Signal</keyword>
<dbReference type="RefSeq" id="WP_109419561.1">
    <property type="nucleotide sequence ID" value="NZ_CP053042.1"/>
</dbReference>
<dbReference type="Gene3D" id="2.60.40.1090">
    <property type="entry name" value="Fimbrial-type adhesion domain"/>
    <property type="match status" value="1"/>
</dbReference>
<dbReference type="AlphaFoldDB" id="A0A8I1BME7"/>
<name>A0A8I1BME7_9GAMM</name>
<dbReference type="GO" id="GO:0009289">
    <property type="term" value="C:pilus"/>
    <property type="evidence" value="ECO:0007669"/>
    <property type="project" value="InterPro"/>
</dbReference>
<dbReference type="InterPro" id="IPR057010">
    <property type="entry name" value="MrpH_C"/>
</dbReference>
<dbReference type="Pfam" id="PF24223">
    <property type="entry name" value="MrpH_C"/>
    <property type="match status" value="1"/>
</dbReference>
<evidence type="ECO:0000259" key="3">
    <source>
        <dbReference type="Pfam" id="PF24223"/>
    </source>
</evidence>
<dbReference type="InterPro" id="IPR036937">
    <property type="entry name" value="Adhesion_dom_fimbrial_sf"/>
</dbReference>
<evidence type="ECO:0000313" key="4">
    <source>
        <dbReference type="EMBL" id="MBG2913623.1"/>
    </source>
</evidence>
<dbReference type="CDD" id="cd22566">
    <property type="entry name" value="MrpH-like"/>
    <property type="match status" value="1"/>
</dbReference>
<proteinExistence type="predicted"/>